<gene>
    <name evidence="1" type="ORF">EVAR_71536_1</name>
</gene>
<evidence type="ECO:0000313" key="2">
    <source>
        <dbReference type="Proteomes" id="UP000299102"/>
    </source>
</evidence>
<dbReference type="Proteomes" id="UP000299102">
    <property type="component" value="Unassembled WGS sequence"/>
</dbReference>
<sequence>MRIVYAKTEVEMDRDICCGKKKKVDQTNNEDMKAVNEESEPAWEFHICRLTKKKKVLMLILWQRDWYALFHTILSTLASDLCSATSEFAVAT</sequence>
<keyword evidence="2" id="KW-1185">Reference proteome</keyword>
<comment type="caution">
    <text evidence="1">The sequence shown here is derived from an EMBL/GenBank/DDBJ whole genome shotgun (WGS) entry which is preliminary data.</text>
</comment>
<proteinExistence type="predicted"/>
<name>A0A4C1T4E9_EUMVA</name>
<evidence type="ECO:0000313" key="1">
    <source>
        <dbReference type="EMBL" id="GBP08141.1"/>
    </source>
</evidence>
<protein>
    <submittedName>
        <fullName evidence="1">Uncharacterized protein</fullName>
    </submittedName>
</protein>
<organism evidence="1 2">
    <name type="scientific">Eumeta variegata</name>
    <name type="common">Bagworm moth</name>
    <name type="synonym">Eumeta japonica</name>
    <dbReference type="NCBI Taxonomy" id="151549"/>
    <lineage>
        <taxon>Eukaryota</taxon>
        <taxon>Metazoa</taxon>
        <taxon>Ecdysozoa</taxon>
        <taxon>Arthropoda</taxon>
        <taxon>Hexapoda</taxon>
        <taxon>Insecta</taxon>
        <taxon>Pterygota</taxon>
        <taxon>Neoptera</taxon>
        <taxon>Endopterygota</taxon>
        <taxon>Lepidoptera</taxon>
        <taxon>Glossata</taxon>
        <taxon>Ditrysia</taxon>
        <taxon>Tineoidea</taxon>
        <taxon>Psychidae</taxon>
        <taxon>Oiketicinae</taxon>
        <taxon>Eumeta</taxon>
    </lineage>
</organism>
<reference evidence="1 2" key="1">
    <citation type="journal article" date="2019" name="Commun. Biol.">
        <title>The bagworm genome reveals a unique fibroin gene that provides high tensile strength.</title>
        <authorList>
            <person name="Kono N."/>
            <person name="Nakamura H."/>
            <person name="Ohtoshi R."/>
            <person name="Tomita M."/>
            <person name="Numata K."/>
            <person name="Arakawa K."/>
        </authorList>
    </citation>
    <scope>NUCLEOTIDE SEQUENCE [LARGE SCALE GENOMIC DNA]</scope>
</reference>
<dbReference type="EMBL" id="BGZK01004288">
    <property type="protein sequence ID" value="GBP08141.1"/>
    <property type="molecule type" value="Genomic_DNA"/>
</dbReference>
<accession>A0A4C1T4E9</accession>
<dbReference type="AlphaFoldDB" id="A0A4C1T4E9"/>